<dbReference type="EC" id="5.3.1.1" evidence="3 9"/>
<keyword evidence="8 9" id="KW-0413">Isomerase</keyword>
<evidence type="ECO:0000313" key="12">
    <source>
        <dbReference type="Proteomes" id="UP000242141"/>
    </source>
</evidence>
<comment type="similarity">
    <text evidence="2 9 10">Belongs to the triosephosphate isomerase family.</text>
</comment>
<dbReference type="SUPFAM" id="SSF51351">
    <property type="entry name" value="Triosephosphate isomerase (TIM)"/>
    <property type="match status" value="1"/>
</dbReference>
<comment type="subunit">
    <text evidence="9 10">Homodimer.</text>
</comment>
<evidence type="ECO:0000256" key="1">
    <source>
        <dbReference type="ARBA" id="ARBA00004680"/>
    </source>
</evidence>
<dbReference type="EMBL" id="CWGI01000001">
    <property type="protein sequence ID" value="CRX36924.1"/>
    <property type="molecule type" value="Genomic_DNA"/>
</dbReference>
<comment type="pathway">
    <text evidence="1 9 10">Carbohydrate degradation; glycolysis; D-glyceraldehyde 3-phosphate from glycerone phosphate: step 1/1.</text>
</comment>
<evidence type="ECO:0000256" key="9">
    <source>
        <dbReference type="HAMAP-Rule" id="MF_00147"/>
    </source>
</evidence>
<dbReference type="PANTHER" id="PTHR21139:SF42">
    <property type="entry name" value="TRIOSEPHOSPHATE ISOMERASE"/>
    <property type="match status" value="1"/>
</dbReference>
<dbReference type="GO" id="GO:0004807">
    <property type="term" value="F:triose-phosphate isomerase activity"/>
    <property type="evidence" value="ECO:0007669"/>
    <property type="project" value="UniProtKB-UniRule"/>
</dbReference>
<dbReference type="UniPathway" id="UPA00138"/>
<feature type="binding site" evidence="9">
    <location>
        <position position="179"/>
    </location>
    <ligand>
        <name>substrate</name>
    </ligand>
</feature>
<name>A0A0G7ZN43_9MOLU</name>
<dbReference type="GO" id="GO:0005829">
    <property type="term" value="C:cytosol"/>
    <property type="evidence" value="ECO:0007669"/>
    <property type="project" value="TreeGrafter"/>
</dbReference>
<evidence type="ECO:0000313" key="11">
    <source>
        <dbReference type="EMBL" id="CRX36924.1"/>
    </source>
</evidence>
<reference evidence="12" key="1">
    <citation type="submission" date="2015-05" db="EMBL/GenBank/DDBJ databases">
        <authorList>
            <person name="Collingro A."/>
        </authorList>
    </citation>
    <scope>NUCLEOTIDE SEQUENCE [LARGE SCALE GENOMIC DNA]</scope>
    <source>
        <strain evidence="12">Ps</strain>
    </source>
</reference>
<dbReference type="CDD" id="cd00311">
    <property type="entry name" value="TIM"/>
    <property type="match status" value="1"/>
</dbReference>
<dbReference type="InterPro" id="IPR000652">
    <property type="entry name" value="Triosephosphate_isomerase"/>
</dbReference>
<feature type="active site" description="Electrophile" evidence="9">
    <location>
        <position position="101"/>
    </location>
</feature>
<organism evidence="11 12">
    <name type="scientific">Candidatus Hepatoplasma crinochetorum</name>
    <dbReference type="NCBI Taxonomy" id="295596"/>
    <lineage>
        <taxon>Bacteria</taxon>
        <taxon>Bacillati</taxon>
        <taxon>Mycoplasmatota</taxon>
        <taxon>Mollicutes</taxon>
        <taxon>Candidatus Hepatoplasmataceae</taxon>
        <taxon>Candidatus Hepatoplasma</taxon>
    </lineage>
</organism>
<dbReference type="AlphaFoldDB" id="A0A0G7ZN43"/>
<dbReference type="GO" id="GO:0006094">
    <property type="term" value="P:gluconeogenesis"/>
    <property type="evidence" value="ECO:0007669"/>
    <property type="project" value="UniProtKB-UniRule"/>
</dbReference>
<feature type="binding site" evidence="9">
    <location>
        <begin position="10"/>
        <end position="12"/>
    </location>
    <ligand>
        <name>substrate</name>
    </ligand>
</feature>
<dbReference type="Proteomes" id="UP000242141">
    <property type="component" value="Unassembled WGS sequence"/>
</dbReference>
<comment type="subcellular location">
    <subcellularLocation>
        <location evidence="9 10">Cytoplasm</location>
    </subcellularLocation>
</comment>
<comment type="function">
    <text evidence="9">Involved in the gluconeogenesis. Catalyzes stereospecifically the conversion of dihydroxyacetone phosphate (DHAP) to D-glyceraldehyde-3-phosphate (G3P).</text>
</comment>
<evidence type="ECO:0000256" key="2">
    <source>
        <dbReference type="ARBA" id="ARBA00007422"/>
    </source>
</evidence>
<dbReference type="GO" id="GO:0046166">
    <property type="term" value="P:glyceraldehyde-3-phosphate biosynthetic process"/>
    <property type="evidence" value="ECO:0007669"/>
    <property type="project" value="TreeGrafter"/>
</dbReference>
<evidence type="ECO:0000256" key="8">
    <source>
        <dbReference type="ARBA" id="ARBA00023235"/>
    </source>
</evidence>
<dbReference type="HAMAP" id="MF_00147_B">
    <property type="entry name" value="TIM_B"/>
    <property type="match status" value="1"/>
</dbReference>
<dbReference type="InterPro" id="IPR022896">
    <property type="entry name" value="TrioseP_Isoase_bac/euk"/>
</dbReference>
<keyword evidence="6 9" id="KW-0963">Cytoplasm</keyword>
<dbReference type="GO" id="GO:0019563">
    <property type="term" value="P:glycerol catabolic process"/>
    <property type="evidence" value="ECO:0007669"/>
    <property type="project" value="TreeGrafter"/>
</dbReference>
<dbReference type="NCBIfam" id="TIGR00419">
    <property type="entry name" value="tim"/>
    <property type="match status" value="1"/>
</dbReference>
<dbReference type="Gene3D" id="3.20.20.70">
    <property type="entry name" value="Aldolase class I"/>
    <property type="match status" value="1"/>
</dbReference>
<dbReference type="InterPro" id="IPR013785">
    <property type="entry name" value="Aldolase_TIM"/>
</dbReference>
<evidence type="ECO:0000256" key="5">
    <source>
        <dbReference type="ARBA" id="ARBA00022432"/>
    </source>
</evidence>
<sequence>MKRKKIIIGNWKMYNGPEQGHIFLHKLEEKLNNKKINCDFAIAAPFVTLPYIMPHDHGTNKGIEIDLCAQNFHYQNEGAFTGEISLAMLEQLGVRYGIVGHSERRQYFNETNKTVNLKLKAALNSSIIPVMAFGETLEEFEKNQTDDVILKQLTEGLKEINKTQIERIIFAYEPIWAIGTGKTATPKQAQKTIKKTREIIANIYDQKTAEKVRIQYGGSVKVENIKELMEQKDIDGALVGGASVDPDSFFKLITYDQN</sequence>
<dbReference type="PROSITE" id="PS00171">
    <property type="entry name" value="TIM_1"/>
    <property type="match status" value="1"/>
</dbReference>
<evidence type="ECO:0000256" key="4">
    <source>
        <dbReference type="ARBA" id="ARBA00019397"/>
    </source>
</evidence>
<keyword evidence="12" id="KW-1185">Reference proteome</keyword>
<dbReference type="GO" id="GO:0006096">
    <property type="term" value="P:glycolytic process"/>
    <property type="evidence" value="ECO:0007669"/>
    <property type="project" value="UniProtKB-UniRule"/>
</dbReference>
<evidence type="ECO:0000256" key="7">
    <source>
        <dbReference type="ARBA" id="ARBA00023152"/>
    </source>
</evidence>
<accession>A0A0G7ZN43</accession>
<feature type="binding site" evidence="9">
    <location>
        <position position="219"/>
    </location>
    <ligand>
        <name>substrate</name>
    </ligand>
</feature>
<evidence type="ECO:0000256" key="6">
    <source>
        <dbReference type="ARBA" id="ARBA00022490"/>
    </source>
</evidence>
<gene>
    <name evidence="9" type="primary">tpiA</name>
    <name evidence="11" type="ORF">HEPPS_01230</name>
</gene>
<comment type="catalytic activity">
    <reaction evidence="9 10">
        <text>D-glyceraldehyde 3-phosphate = dihydroxyacetone phosphate</text>
        <dbReference type="Rhea" id="RHEA:18585"/>
        <dbReference type="ChEBI" id="CHEBI:57642"/>
        <dbReference type="ChEBI" id="CHEBI:59776"/>
        <dbReference type="EC" id="5.3.1.1"/>
    </reaction>
</comment>
<feature type="active site" description="Proton acceptor" evidence="9">
    <location>
        <position position="173"/>
    </location>
</feature>
<comment type="pathway">
    <text evidence="9 10">Carbohydrate biosynthesis; gluconeogenesis.</text>
</comment>
<dbReference type="FunFam" id="3.20.20.70:FF:000016">
    <property type="entry name" value="Triosephosphate isomerase"/>
    <property type="match status" value="1"/>
</dbReference>
<keyword evidence="5 9" id="KW-0312">Gluconeogenesis</keyword>
<keyword evidence="7 9" id="KW-0324">Glycolysis</keyword>
<evidence type="ECO:0000256" key="3">
    <source>
        <dbReference type="ARBA" id="ARBA00011940"/>
    </source>
</evidence>
<dbReference type="InterPro" id="IPR020861">
    <property type="entry name" value="Triosephosphate_isomerase_AS"/>
</dbReference>
<dbReference type="PANTHER" id="PTHR21139">
    <property type="entry name" value="TRIOSEPHOSPHATE ISOMERASE"/>
    <property type="match status" value="1"/>
</dbReference>
<dbReference type="Pfam" id="PF00121">
    <property type="entry name" value="TIM"/>
    <property type="match status" value="1"/>
</dbReference>
<proteinExistence type="inferred from homology"/>
<dbReference type="PROSITE" id="PS51440">
    <property type="entry name" value="TIM_2"/>
    <property type="match status" value="1"/>
</dbReference>
<protein>
    <recommendedName>
        <fullName evidence="4 9">Triosephosphate isomerase</fullName>
        <shortName evidence="9">TIM</shortName>
        <shortName evidence="9">TPI</shortName>
        <ecNumber evidence="3 9">5.3.1.1</ecNumber>
    </recommendedName>
    <alternativeName>
        <fullName evidence="9">Triose-phosphate isomerase</fullName>
    </alternativeName>
</protein>
<evidence type="ECO:0000256" key="10">
    <source>
        <dbReference type="RuleBase" id="RU363013"/>
    </source>
</evidence>
<dbReference type="InterPro" id="IPR035990">
    <property type="entry name" value="TIM_sf"/>
</dbReference>
<feature type="binding site" evidence="9">
    <location>
        <begin position="240"/>
        <end position="241"/>
    </location>
    <ligand>
        <name>substrate</name>
    </ligand>
</feature>
<dbReference type="UniPathway" id="UPA00109">
    <property type="reaction ID" value="UER00189"/>
</dbReference>